<protein>
    <submittedName>
        <fullName evidence="7">NitT/TauT family transport system substrate-binding protein</fullName>
    </submittedName>
</protein>
<comment type="caution">
    <text evidence="7">The sequence shown here is derived from an EMBL/GenBank/DDBJ whole genome shotgun (WGS) entry which is preliminary data.</text>
</comment>
<dbReference type="GO" id="GO:0016020">
    <property type="term" value="C:membrane"/>
    <property type="evidence" value="ECO:0007669"/>
    <property type="project" value="InterPro"/>
</dbReference>
<accession>A0A839ULC5</accession>
<keyword evidence="4 5" id="KW-0732">Signal</keyword>
<dbReference type="PANTHER" id="PTHR30024">
    <property type="entry name" value="ALIPHATIC SULFONATES-BINDING PROTEIN-RELATED"/>
    <property type="match status" value="1"/>
</dbReference>
<evidence type="ECO:0000259" key="6">
    <source>
        <dbReference type="Pfam" id="PF09084"/>
    </source>
</evidence>
<dbReference type="AlphaFoldDB" id="A0A839ULC5"/>
<evidence type="ECO:0000256" key="4">
    <source>
        <dbReference type="ARBA" id="ARBA00022729"/>
    </source>
</evidence>
<reference evidence="7 8" key="1">
    <citation type="submission" date="2020-08" db="EMBL/GenBank/DDBJ databases">
        <title>Genomic Encyclopedia of Type Strains, Phase III (KMG-III): the genomes of soil and plant-associated and newly described type strains.</title>
        <authorList>
            <person name="Whitman W."/>
        </authorList>
    </citation>
    <scope>NUCLEOTIDE SEQUENCE [LARGE SCALE GENOMIC DNA]</scope>
    <source>
        <strain evidence="7 8">CECT 7015</strain>
    </source>
</reference>
<organism evidence="7 8">
    <name type="scientific">Phyllobacterium trifolii</name>
    <dbReference type="NCBI Taxonomy" id="300193"/>
    <lineage>
        <taxon>Bacteria</taxon>
        <taxon>Pseudomonadati</taxon>
        <taxon>Pseudomonadota</taxon>
        <taxon>Alphaproteobacteria</taxon>
        <taxon>Hyphomicrobiales</taxon>
        <taxon>Phyllobacteriaceae</taxon>
        <taxon>Phyllobacterium</taxon>
    </lineage>
</organism>
<dbReference type="NCBIfam" id="TIGR01728">
    <property type="entry name" value="SsuA_fam"/>
    <property type="match status" value="1"/>
</dbReference>
<dbReference type="PROSITE" id="PS51318">
    <property type="entry name" value="TAT"/>
    <property type="match status" value="1"/>
</dbReference>
<dbReference type="GO" id="GO:0042597">
    <property type="term" value="C:periplasmic space"/>
    <property type="evidence" value="ECO:0007669"/>
    <property type="project" value="UniProtKB-SubCell"/>
</dbReference>
<dbReference type="Pfam" id="PF09084">
    <property type="entry name" value="NMT1"/>
    <property type="match status" value="1"/>
</dbReference>
<dbReference type="InterPro" id="IPR006311">
    <property type="entry name" value="TAT_signal"/>
</dbReference>
<evidence type="ECO:0000256" key="2">
    <source>
        <dbReference type="ARBA" id="ARBA00010742"/>
    </source>
</evidence>
<dbReference type="Proteomes" id="UP000554520">
    <property type="component" value="Unassembled WGS sequence"/>
</dbReference>
<comment type="similarity">
    <text evidence="2">Belongs to the bacterial solute-binding protein SsuA/TauA family.</text>
</comment>
<keyword evidence="3" id="KW-0813">Transport</keyword>
<comment type="subcellular location">
    <subcellularLocation>
        <location evidence="1">Periplasm</location>
    </subcellularLocation>
</comment>
<sequence>MKLTRRNFLTTSAAAAAALATGAVPSRAAGDAARIGYNGDFWGASIAGIASDQGLWAKHGIDADIKVFTNGPIQVQALGANSLEFGYLGPGALWLPASGKAKIIAVNDVGFSDRVIAQAGIKSVADLKGKKVAVPAGTSGDMLLRLALAKAKMTIGDIEVVQMDPSTLVAAFSSKQVDAAGIWYPFVGIIKKRVPDLVELSKNDDFFPETTFPSVFIARNDLVEKNPDLVKRVVGAIKEAQDFRAANVDHAVEITSKLLGIPAEQLKTEAGFGRLMTSADLVKLTQDGTVNSWFTTMNELFKTFGRFDKPLDPKEYYLADQYVSA</sequence>
<dbReference type="NCBIfam" id="TIGR01409">
    <property type="entry name" value="TAT_signal_seq"/>
    <property type="match status" value="1"/>
</dbReference>
<proteinExistence type="inferred from homology"/>
<feature type="chain" id="PRO_5032779173" evidence="5">
    <location>
        <begin position="29"/>
        <end position="325"/>
    </location>
</feature>
<feature type="signal peptide" evidence="5">
    <location>
        <begin position="1"/>
        <end position="28"/>
    </location>
</feature>
<dbReference type="InterPro" id="IPR019546">
    <property type="entry name" value="TAT_signal_bac_arc"/>
</dbReference>
<dbReference type="SUPFAM" id="SSF53850">
    <property type="entry name" value="Periplasmic binding protein-like II"/>
    <property type="match status" value="1"/>
</dbReference>
<dbReference type="EMBL" id="JACHXN010000034">
    <property type="protein sequence ID" value="MBB3149512.1"/>
    <property type="molecule type" value="Genomic_DNA"/>
</dbReference>
<name>A0A839ULC5_9HYPH</name>
<evidence type="ECO:0000256" key="5">
    <source>
        <dbReference type="SAM" id="SignalP"/>
    </source>
</evidence>
<dbReference type="InterPro" id="IPR010067">
    <property type="entry name" value="ABC_SsuA_sub-bd"/>
</dbReference>
<keyword evidence="8" id="KW-1185">Reference proteome</keyword>
<evidence type="ECO:0000313" key="8">
    <source>
        <dbReference type="Proteomes" id="UP000554520"/>
    </source>
</evidence>
<feature type="domain" description="SsuA/THI5-like" evidence="6">
    <location>
        <begin position="49"/>
        <end position="247"/>
    </location>
</feature>
<dbReference type="Gene3D" id="3.40.190.10">
    <property type="entry name" value="Periplasmic binding protein-like II"/>
    <property type="match status" value="2"/>
</dbReference>
<evidence type="ECO:0000313" key="7">
    <source>
        <dbReference type="EMBL" id="MBB3149512.1"/>
    </source>
</evidence>
<evidence type="ECO:0000256" key="1">
    <source>
        <dbReference type="ARBA" id="ARBA00004418"/>
    </source>
</evidence>
<dbReference type="InterPro" id="IPR015168">
    <property type="entry name" value="SsuA/THI5"/>
</dbReference>
<dbReference type="PANTHER" id="PTHR30024:SF47">
    <property type="entry name" value="TAURINE-BINDING PERIPLASMIC PROTEIN"/>
    <property type="match status" value="1"/>
</dbReference>
<evidence type="ECO:0000256" key="3">
    <source>
        <dbReference type="ARBA" id="ARBA00022448"/>
    </source>
</evidence>
<dbReference type="GO" id="GO:0042626">
    <property type="term" value="F:ATPase-coupled transmembrane transporter activity"/>
    <property type="evidence" value="ECO:0007669"/>
    <property type="project" value="InterPro"/>
</dbReference>
<gene>
    <name evidence="7" type="ORF">FHS21_005966</name>
</gene>